<accession>A0ACB9RWR5</accession>
<keyword evidence="2" id="KW-1185">Reference proteome</keyword>
<gene>
    <name evidence="1" type="ORF">MLD38_006561</name>
</gene>
<comment type="caution">
    <text evidence="1">The sequence shown here is derived from an EMBL/GenBank/DDBJ whole genome shotgun (WGS) entry which is preliminary data.</text>
</comment>
<dbReference type="Proteomes" id="UP001057402">
    <property type="component" value="Chromosome 3"/>
</dbReference>
<protein>
    <submittedName>
        <fullName evidence="1">Uncharacterized protein</fullName>
    </submittedName>
</protein>
<sequence length="538" mass="58262">MGAKKPRIVIVGAGMAGITAANRLYVASEGRFEVVVVEGGTRIGGRIHTCEFGGDRVEMGATWIHGVGGSPVYEIATRVQALSSEQPWECMDGILEVSRAVAEDGSEVDPAVLERVSSLFNSLMDFAQGKAKAVGDGAPSGSGLREVAVEALEVCKGESGGMRNLSIGSFLRKGLEIYWERDGCGKKNGWRNLDEEAVFAMHENTQRVYTSADDLSTLDFSAESEYVMCSGREITIAKGYSSIIEPLASVLPPGTIRLGREVVKIDWCPAEDDSENGHADSLPVTLHFRDGATISADHVVVTVSLGVLKARGGRDSGLFVPPLPSFKTDAISRLGFGVVNKLFLQLPTTDDRTKFPVLQLAFHRTDSGFKNEDVPWWMRRTASLAPIHRSSDVLLSWFAGKEALHLETLADEEIIEGVSGTVHSMLPIPPSGSVPRNGKLNPDKLPNGPVKFKKVLRSKWGSDPLFLGSYSYVAVGSSVDDVDALAESLPRATETPRVRHPLQLLFAGEATHRTHYSTTHGAYFSGIREADRLLQHYS</sequence>
<organism evidence="1 2">
    <name type="scientific">Melastoma candidum</name>
    <dbReference type="NCBI Taxonomy" id="119954"/>
    <lineage>
        <taxon>Eukaryota</taxon>
        <taxon>Viridiplantae</taxon>
        <taxon>Streptophyta</taxon>
        <taxon>Embryophyta</taxon>
        <taxon>Tracheophyta</taxon>
        <taxon>Spermatophyta</taxon>
        <taxon>Magnoliopsida</taxon>
        <taxon>eudicotyledons</taxon>
        <taxon>Gunneridae</taxon>
        <taxon>Pentapetalae</taxon>
        <taxon>rosids</taxon>
        <taxon>malvids</taxon>
        <taxon>Myrtales</taxon>
        <taxon>Melastomataceae</taxon>
        <taxon>Melastomatoideae</taxon>
        <taxon>Melastomateae</taxon>
        <taxon>Melastoma</taxon>
    </lineage>
</organism>
<name>A0ACB9RWR5_9MYRT</name>
<dbReference type="EMBL" id="CM042882">
    <property type="protein sequence ID" value="KAI4380362.1"/>
    <property type="molecule type" value="Genomic_DNA"/>
</dbReference>
<reference evidence="2" key="1">
    <citation type="journal article" date="2023" name="Front. Plant Sci.">
        <title>Chromosomal-level genome assembly of Melastoma candidum provides insights into trichome evolution.</title>
        <authorList>
            <person name="Zhong Y."/>
            <person name="Wu W."/>
            <person name="Sun C."/>
            <person name="Zou P."/>
            <person name="Liu Y."/>
            <person name="Dai S."/>
            <person name="Zhou R."/>
        </authorList>
    </citation>
    <scope>NUCLEOTIDE SEQUENCE [LARGE SCALE GENOMIC DNA]</scope>
</reference>
<evidence type="ECO:0000313" key="2">
    <source>
        <dbReference type="Proteomes" id="UP001057402"/>
    </source>
</evidence>
<proteinExistence type="predicted"/>
<evidence type="ECO:0000313" key="1">
    <source>
        <dbReference type="EMBL" id="KAI4380362.1"/>
    </source>
</evidence>